<gene>
    <name evidence="2" type="ORF">P378_08730</name>
</gene>
<evidence type="ECO:0000313" key="3">
    <source>
        <dbReference type="Proteomes" id="UP000222564"/>
    </source>
</evidence>
<accession>A0A2C6MBP7</accession>
<evidence type="ECO:0000313" key="2">
    <source>
        <dbReference type="EMBL" id="PHJ38639.1"/>
    </source>
</evidence>
<dbReference type="EMBL" id="AWQQ01000047">
    <property type="protein sequence ID" value="PHJ38639.1"/>
    <property type="molecule type" value="Genomic_DNA"/>
</dbReference>
<protein>
    <recommendedName>
        <fullName evidence="1">Transposase for insertion sequence element IS21-like C-terminal domain-containing protein</fullName>
    </recommendedName>
</protein>
<feature type="domain" description="Transposase for insertion sequence element IS21-like C-terminal" evidence="1">
    <location>
        <begin position="16"/>
        <end position="83"/>
    </location>
</feature>
<reference evidence="2 3" key="1">
    <citation type="submission" date="2013-09" db="EMBL/GenBank/DDBJ databases">
        <title>Biodegradation of hydrocarbons in the deep terrestrial subsurface : characterization of a microbial consortium composed of two Desulfotomaculum species originating from a deep geological formation.</title>
        <authorList>
            <person name="Aullo T."/>
            <person name="Berlendis S."/>
            <person name="Lascourreges J.-F."/>
            <person name="Dessort D."/>
            <person name="Saint-Laurent S."/>
            <person name="Schraauwers B."/>
            <person name="Mas J."/>
            <person name="Magot M."/>
            <person name="Ranchou-Peyruse A."/>
        </authorList>
    </citation>
    <scope>NUCLEOTIDE SEQUENCE [LARGE SCALE GENOMIC DNA]</scope>
    <source>
        <strain evidence="2 3">Bs107</strain>
    </source>
</reference>
<sequence>MICDLLVQDLEAMKPLPKQRFKVTRLAKVKTDKYSFVQFENNKYSTAPQYNRCEMWLEISAEELRILNDKYEEVVVHKRRYGQMPEPVVDWIKYLTAINRKPNAFKYTQFFKELPVVWQEYFNRADYDDSKKMLSTLTPIILDGKLDEATVALEVHEIQNADEFLLIYRNLTESPPPSAVKTQNTPTQLPYKNDLSVYGSLIGGEN</sequence>
<dbReference type="Pfam" id="PF22483">
    <property type="entry name" value="Mu-transpos_C_2"/>
    <property type="match status" value="1"/>
</dbReference>
<comment type="caution">
    <text evidence="2">The sequence shown here is derived from an EMBL/GenBank/DDBJ whole genome shotgun (WGS) entry which is preliminary data.</text>
</comment>
<dbReference type="InterPro" id="IPR054353">
    <property type="entry name" value="IstA-like_C"/>
</dbReference>
<evidence type="ECO:0000259" key="1">
    <source>
        <dbReference type="Pfam" id="PF22483"/>
    </source>
</evidence>
<keyword evidence="3" id="KW-1185">Reference proteome</keyword>
<dbReference type="AlphaFoldDB" id="A0A2C6MBP7"/>
<organism evidence="2 3">
    <name type="scientific">Desulforamulus profundi</name>
    <dbReference type="NCBI Taxonomy" id="1383067"/>
    <lineage>
        <taxon>Bacteria</taxon>
        <taxon>Bacillati</taxon>
        <taxon>Bacillota</taxon>
        <taxon>Clostridia</taxon>
        <taxon>Eubacteriales</taxon>
        <taxon>Peptococcaceae</taxon>
        <taxon>Desulforamulus</taxon>
    </lineage>
</organism>
<name>A0A2C6MBP7_9FIRM</name>
<dbReference type="Proteomes" id="UP000222564">
    <property type="component" value="Unassembled WGS sequence"/>
</dbReference>
<proteinExistence type="predicted"/>